<dbReference type="OrthoDB" id="21474at2759"/>
<reference evidence="10 11" key="1">
    <citation type="journal article" date="2012" name="Science">
        <title>The Paleozoic origin of enzymatic lignin decomposition reconstructed from 31 fungal genomes.</title>
        <authorList>
            <person name="Floudas D."/>
            <person name="Binder M."/>
            <person name="Riley R."/>
            <person name="Barry K."/>
            <person name="Blanchette R.A."/>
            <person name="Henrissat B."/>
            <person name="Martinez A.T."/>
            <person name="Otillar R."/>
            <person name="Spatafora J.W."/>
            <person name="Yadav J.S."/>
            <person name="Aerts A."/>
            <person name="Benoit I."/>
            <person name="Boyd A."/>
            <person name="Carlson A."/>
            <person name="Copeland A."/>
            <person name="Coutinho P.M."/>
            <person name="de Vries R.P."/>
            <person name="Ferreira P."/>
            <person name="Findley K."/>
            <person name="Foster B."/>
            <person name="Gaskell J."/>
            <person name="Glotzer D."/>
            <person name="Gorecki P."/>
            <person name="Heitman J."/>
            <person name="Hesse C."/>
            <person name="Hori C."/>
            <person name="Igarashi K."/>
            <person name="Jurgens J.A."/>
            <person name="Kallen N."/>
            <person name="Kersten P."/>
            <person name="Kohler A."/>
            <person name="Kuees U."/>
            <person name="Kumar T.K.A."/>
            <person name="Kuo A."/>
            <person name="LaButti K."/>
            <person name="Larrondo L.F."/>
            <person name="Lindquist E."/>
            <person name="Ling A."/>
            <person name="Lombard V."/>
            <person name="Lucas S."/>
            <person name="Lundell T."/>
            <person name="Martin R."/>
            <person name="McLaughlin D.J."/>
            <person name="Morgenstern I."/>
            <person name="Morin E."/>
            <person name="Murat C."/>
            <person name="Nagy L.G."/>
            <person name="Nolan M."/>
            <person name="Ohm R.A."/>
            <person name="Patyshakuliyeva A."/>
            <person name="Rokas A."/>
            <person name="Ruiz-Duenas F.J."/>
            <person name="Sabat G."/>
            <person name="Salamov A."/>
            <person name="Samejima M."/>
            <person name="Schmutz J."/>
            <person name="Slot J.C."/>
            <person name="St John F."/>
            <person name="Stenlid J."/>
            <person name="Sun H."/>
            <person name="Sun S."/>
            <person name="Syed K."/>
            <person name="Tsang A."/>
            <person name="Wiebenga A."/>
            <person name="Young D."/>
            <person name="Pisabarro A."/>
            <person name="Eastwood D.C."/>
            <person name="Martin F."/>
            <person name="Cullen D."/>
            <person name="Grigoriev I.V."/>
            <person name="Hibbett D.S."/>
        </authorList>
    </citation>
    <scope>NUCLEOTIDE SEQUENCE [LARGE SCALE GENOMIC DNA]</scope>
    <source>
        <strain evidence="10 11">DJM-731 SS1</strain>
    </source>
</reference>
<dbReference type="InterPro" id="IPR039999">
    <property type="entry name" value="LYAR"/>
</dbReference>
<evidence type="ECO:0000313" key="11">
    <source>
        <dbReference type="Proteomes" id="UP000030653"/>
    </source>
</evidence>
<dbReference type="GO" id="GO:0003677">
    <property type="term" value="F:DNA binding"/>
    <property type="evidence" value="ECO:0007669"/>
    <property type="project" value="InterPro"/>
</dbReference>
<feature type="domain" description="Zinc finger C2H2 LYAR-type" evidence="9">
    <location>
        <begin position="26"/>
        <end position="54"/>
    </location>
</feature>
<evidence type="ECO:0000259" key="9">
    <source>
        <dbReference type="Pfam" id="PF08790"/>
    </source>
</evidence>
<proteinExistence type="predicted"/>
<dbReference type="GO" id="GO:0006364">
    <property type="term" value="P:rRNA processing"/>
    <property type="evidence" value="ECO:0007669"/>
    <property type="project" value="TreeGrafter"/>
</dbReference>
<keyword evidence="6" id="KW-0539">Nucleus</keyword>
<dbReference type="GO" id="GO:0000122">
    <property type="term" value="P:negative regulation of transcription by RNA polymerase II"/>
    <property type="evidence" value="ECO:0007669"/>
    <property type="project" value="TreeGrafter"/>
</dbReference>
<feature type="non-terminal residue" evidence="10">
    <location>
        <position position="202"/>
    </location>
</feature>
<dbReference type="GeneID" id="63689902"/>
<dbReference type="Gene3D" id="3.30.1490.490">
    <property type="match status" value="1"/>
</dbReference>
<dbReference type="HOGENOM" id="CLU_1377915_0_0_1"/>
<comment type="subcellular location">
    <subcellularLocation>
        <location evidence="1">Nucleus</location>
    </subcellularLocation>
</comment>
<dbReference type="PROSITE" id="PS51804">
    <property type="entry name" value="ZF_C2HC_LYAR"/>
    <property type="match status" value="1"/>
</dbReference>
<sequence length="202" mass="21581">FRCDACGDTVKKPKLDQHSYKCHSSVTCIDCSKTFAGPVEWKSHTSCISEAEKYQKGLYKGPKQGDRQQGQQYSNGRGQHQQRGRGRGGFGQGMGMGRRMTGTGANGTPLGTPSRMSPISQPTAAPEEKEQPAVAPAVEVVKEVEENGKTKKEKKAKAKKEKAVESEPGTEEVAEAPKTDAVATNGTESTSLALVLSSPILT</sequence>
<dbReference type="Proteomes" id="UP000030653">
    <property type="component" value="Unassembled WGS sequence"/>
</dbReference>
<keyword evidence="2" id="KW-0479">Metal-binding</keyword>
<evidence type="ECO:0000256" key="6">
    <source>
        <dbReference type="ARBA" id="ARBA00023242"/>
    </source>
</evidence>
<evidence type="ECO:0000313" key="10">
    <source>
        <dbReference type="EMBL" id="EJU04429.1"/>
    </source>
</evidence>
<feature type="compositionally biased region" description="Gly residues" evidence="8">
    <location>
        <begin position="87"/>
        <end position="96"/>
    </location>
</feature>
<dbReference type="Pfam" id="PF08790">
    <property type="entry name" value="zf-LYAR"/>
    <property type="match status" value="1"/>
</dbReference>
<dbReference type="PANTHER" id="PTHR13100:SF10">
    <property type="entry name" value="CELL GROWTH-REGULATING NUCLEOLAR PROTEIN"/>
    <property type="match status" value="1"/>
</dbReference>
<keyword evidence="3" id="KW-0677">Repeat</keyword>
<keyword evidence="5" id="KW-0862">Zinc</keyword>
<accession>M5G6U7</accession>
<evidence type="ECO:0000256" key="5">
    <source>
        <dbReference type="ARBA" id="ARBA00022833"/>
    </source>
</evidence>
<dbReference type="PANTHER" id="PTHR13100">
    <property type="entry name" value="CELL GROWTH-REGULATING NUCLEOLAR PROTEIN LYAR"/>
    <property type="match status" value="1"/>
</dbReference>
<dbReference type="OMA" id="VEWKSHT"/>
<dbReference type="InterPro" id="IPR014898">
    <property type="entry name" value="Znf_C2H2_LYAR"/>
</dbReference>
<dbReference type="GO" id="GO:0008270">
    <property type="term" value="F:zinc ion binding"/>
    <property type="evidence" value="ECO:0007669"/>
    <property type="project" value="UniProtKB-KW"/>
</dbReference>
<dbReference type="GO" id="GO:0005730">
    <property type="term" value="C:nucleolus"/>
    <property type="evidence" value="ECO:0007669"/>
    <property type="project" value="TreeGrafter"/>
</dbReference>
<feature type="compositionally biased region" description="Basic and acidic residues" evidence="8">
    <location>
        <begin position="140"/>
        <end position="150"/>
    </location>
</feature>
<evidence type="ECO:0000256" key="8">
    <source>
        <dbReference type="SAM" id="MobiDB-lite"/>
    </source>
</evidence>
<dbReference type="STRING" id="1858805.M5G6U7"/>
<gene>
    <name evidence="10" type="ORF">DACRYDRAFT_48498</name>
</gene>
<evidence type="ECO:0000256" key="2">
    <source>
        <dbReference type="ARBA" id="ARBA00022723"/>
    </source>
</evidence>
<organism evidence="10 11">
    <name type="scientific">Dacryopinax primogenitus (strain DJM 731)</name>
    <name type="common">Brown rot fungus</name>
    <dbReference type="NCBI Taxonomy" id="1858805"/>
    <lineage>
        <taxon>Eukaryota</taxon>
        <taxon>Fungi</taxon>
        <taxon>Dikarya</taxon>
        <taxon>Basidiomycota</taxon>
        <taxon>Agaricomycotina</taxon>
        <taxon>Dacrymycetes</taxon>
        <taxon>Dacrymycetales</taxon>
        <taxon>Dacrymycetaceae</taxon>
        <taxon>Dacryopinax</taxon>
    </lineage>
</organism>
<evidence type="ECO:0000256" key="1">
    <source>
        <dbReference type="ARBA" id="ARBA00004123"/>
    </source>
</evidence>
<evidence type="ECO:0000256" key="3">
    <source>
        <dbReference type="ARBA" id="ARBA00022737"/>
    </source>
</evidence>
<dbReference type="InterPro" id="IPR036236">
    <property type="entry name" value="Znf_C2H2_sf"/>
</dbReference>
<feature type="region of interest" description="Disordered" evidence="8">
    <location>
        <begin position="58"/>
        <end position="190"/>
    </location>
</feature>
<evidence type="ECO:0000256" key="7">
    <source>
        <dbReference type="PROSITE-ProRule" id="PRU01145"/>
    </source>
</evidence>
<protein>
    <recommendedName>
        <fullName evidence="9">Zinc finger C2H2 LYAR-type domain-containing protein</fullName>
    </recommendedName>
</protein>
<name>M5G6U7_DACPD</name>
<dbReference type="SUPFAM" id="SSF57667">
    <property type="entry name" value="beta-beta-alpha zinc fingers"/>
    <property type="match status" value="2"/>
</dbReference>
<feature type="compositionally biased region" description="Polar residues" evidence="8">
    <location>
        <begin position="109"/>
        <end position="123"/>
    </location>
</feature>
<evidence type="ECO:0000256" key="4">
    <source>
        <dbReference type="ARBA" id="ARBA00022771"/>
    </source>
</evidence>
<dbReference type="EMBL" id="JH795858">
    <property type="protein sequence ID" value="EJU04429.1"/>
    <property type="molecule type" value="Genomic_DNA"/>
</dbReference>
<dbReference type="RefSeq" id="XP_040631323.1">
    <property type="nucleotide sequence ID" value="XM_040774840.1"/>
</dbReference>
<keyword evidence="4 7" id="KW-0863">Zinc-finger</keyword>
<dbReference type="AlphaFoldDB" id="M5G6U7"/>
<keyword evidence="11" id="KW-1185">Reference proteome</keyword>
<feature type="compositionally biased region" description="Basic residues" evidence="8">
    <location>
        <begin position="151"/>
        <end position="160"/>
    </location>
</feature>